<evidence type="ECO:0000313" key="1">
    <source>
        <dbReference type="EMBL" id="AOJ74635.1"/>
    </source>
</evidence>
<evidence type="ECO:0000313" key="2">
    <source>
        <dbReference type="Proteomes" id="UP000243680"/>
    </source>
</evidence>
<dbReference type="AlphaFoldDB" id="A0A1B4LBR6"/>
<protein>
    <submittedName>
        <fullName evidence="1">Uncharacterized protein</fullName>
    </submittedName>
</protein>
<dbReference type="EMBL" id="CP013420">
    <property type="protein sequence ID" value="AOJ74635.1"/>
    <property type="molecule type" value="Genomic_DNA"/>
</dbReference>
<sequence length="74" mass="7996">MDMLESIKSAIEARFQALANDGRAFVDKVEEIVGLGNAAKELTDLESNLTSIVTDVLATPEQKVEQILHAVGKL</sequence>
<gene>
    <name evidence="1" type="ORF">WJ35_05830</name>
</gene>
<dbReference type="Proteomes" id="UP000243680">
    <property type="component" value="Chromosome 1"/>
</dbReference>
<organism evidence="1 2">
    <name type="scientific">Burkholderia ubonensis</name>
    <dbReference type="NCBI Taxonomy" id="101571"/>
    <lineage>
        <taxon>Bacteria</taxon>
        <taxon>Pseudomonadati</taxon>
        <taxon>Pseudomonadota</taxon>
        <taxon>Betaproteobacteria</taxon>
        <taxon>Burkholderiales</taxon>
        <taxon>Burkholderiaceae</taxon>
        <taxon>Burkholderia</taxon>
        <taxon>Burkholderia cepacia complex</taxon>
    </lineage>
</organism>
<reference evidence="1 2" key="1">
    <citation type="submission" date="2015-12" db="EMBL/GenBank/DDBJ databases">
        <title>Diversity of Burkholderia near neighbor genomes.</title>
        <authorList>
            <person name="Sahl J."/>
            <person name="Wagner D."/>
            <person name="Keim P."/>
        </authorList>
    </citation>
    <scope>NUCLEOTIDE SEQUENCE [LARGE SCALE GENOMIC DNA]</scope>
    <source>
        <strain evidence="1 2">MSMB0783</strain>
    </source>
</reference>
<accession>A0A1B4LBR6</accession>
<name>A0A1B4LBR6_9BURK</name>
<proteinExistence type="predicted"/>